<feature type="compositionally biased region" description="Polar residues" evidence="1">
    <location>
        <begin position="1"/>
        <end position="23"/>
    </location>
</feature>
<evidence type="ECO:0000313" key="3">
    <source>
        <dbReference type="Proteomes" id="UP000298493"/>
    </source>
</evidence>
<accession>A0A4Z1NS29</accession>
<comment type="caution">
    <text evidence="2">The sequence shown here is derived from an EMBL/GenBank/DDBJ whole genome shotgun (WGS) entry which is preliminary data.</text>
</comment>
<name>A0A4Z1NS29_9PEZI</name>
<organism evidence="2 3">
    <name type="scientific">Venturia nashicola</name>
    <dbReference type="NCBI Taxonomy" id="86259"/>
    <lineage>
        <taxon>Eukaryota</taxon>
        <taxon>Fungi</taxon>
        <taxon>Dikarya</taxon>
        <taxon>Ascomycota</taxon>
        <taxon>Pezizomycotina</taxon>
        <taxon>Dothideomycetes</taxon>
        <taxon>Pleosporomycetidae</taxon>
        <taxon>Venturiales</taxon>
        <taxon>Venturiaceae</taxon>
        <taxon>Venturia</taxon>
    </lineage>
</organism>
<protein>
    <submittedName>
        <fullName evidence="2">Uncharacterized protein</fullName>
    </submittedName>
</protein>
<sequence>MELSITSTPNNLDDPNGGYQTHQSRSKWSKLVSSGGARYSSVRHGAQRNGTQDMLSMGPVALPASRLNLPSLPHTNPQRSSLDPLLTVAHITFSLPSPSQTTRDRLSYSRNVSFNKHTSRTSHRVDRKVRF</sequence>
<dbReference type="Proteomes" id="UP000298493">
    <property type="component" value="Unassembled WGS sequence"/>
</dbReference>
<dbReference type="AlphaFoldDB" id="A0A4Z1NS29"/>
<keyword evidence="3" id="KW-1185">Reference proteome</keyword>
<evidence type="ECO:0000256" key="1">
    <source>
        <dbReference type="SAM" id="MobiDB-lite"/>
    </source>
</evidence>
<evidence type="ECO:0000313" key="2">
    <source>
        <dbReference type="EMBL" id="TID18892.1"/>
    </source>
</evidence>
<reference evidence="2 3" key="1">
    <citation type="submission" date="2019-04" db="EMBL/GenBank/DDBJ databases">
        <title>High contiguity whole genome sequence and gene annotation resource for two Venturia nashicola isolates.</title>
        <authorList>
            <person name="Prokchorchik M."/>
            <person name="Won K."/>
            <person name="Lee Y."/>
            <person name="Choi E.D."/>
            <person name="Segonzac C."/>
            <person name="Sohn K.H."/>
        </authorList>
    </citation>
    <scope>NUCLEOTIDE SEQUENCE [LARGE SCALE GENOMIC DNA]</scope>
    <source>
        <strain evidence="2 3">PRI2</strain>
    </source>
</reference>
<feature type="region of interest" description="Disordered" evidence="1">
    <location>
        <begin position="1"/>
        <end position="56"/>
    </location>
</feature>
<gene>
    <name evidence="2" type="ORF">E6O75_ATG06013</name>
</gene>
<dbReference type="EMBL" id="SNSC02000013">
    <property type="protein sequence ID" value="TID18892.1"/>
    <property type="molecule type" value="Genomic_DNA"/>
</dbReference>
<proteinExistence type="predicted"/>